<organism evidence="10 11">
    <name type="scientific">Leersia perrieri</name>
    <dbReference type="NCBI Taxonomy" id="77586"/>
    <lineage>
        <taxon>Eukaryota</taxon>
        <taxon>Viridiplantae</taxon>
        <taxon>Streptophyta</taxon>
        <taxon>Embryophyta</taxon>
        <taxon>Tracheophyta</taxon>
        <taxon>Spermatophyta</taxon>
        <taxon>Magnoliopsida</taxon>
        <taxon>Liliopsida</taxon>
        <taxon>Poales</taxon>
        <taxon>Poaceae</taxon>
        <taxon>BOP clade</taxon>
        <taxon>Oryzoideae</taxon>
        <taxon>Oryzeae</taxon>
        <taxon>Oryzinae</taxon>
        <taxon>Leersia</taxon>
    </lineage>
</organism>
<feature type="domain" description="Disease resistance N-terminal" evidence="9">
    <location>
        <begin position="27"/>
        <end position="76"/>
    </location>
</feature>
<protein>
    <recommendedName>
        <fullName evidence="12">AAA+ ATPase domain-containing protein</fullName>
    </recommendedName>
</protein>
<dbReference type="SUPFAM" id="SSF52540">
    <property type="entry name" value="P-loop containing nucleoside triphosphate hydrolases"/>
    <property type="match status" value="1"/>
</dbReference>
<dbReference type="Gene3D" id="1.20.5.4130">
    <property type="match status" value="1"/>
</dbReference>
<dbReference type="eggNOG" id="KOG4658">
    <property type="taxonomic scope" value="Eukaryota"/>
</dbReference>
<dbReference type="GO" id="GO:0006952">
    <property type="term" value="P:defense response"/>
    <property type="evidence" value="ECO:0007669"/>
    <property type="project" value="UniProtKB-KW"/>
</dbReference>
<reference evidence="11" key="2">
    <citation type="submission" date="2013-12" db="EMBL/GenBank/DDBJ databases">
        <authorList>
            <person name="Yu Y."/>
            <person name="Lee S."/>
            <person name="de Baynast K."/>
            <person name="Wissotski M."/>
            <person name="Liu L."/>
            <person name="Talag J."/>
            <person name="Goicoechea J."/>
            <person name="Angelova A."/>
            <person name="Jetty R."/>
            <person name="Kudrna D."/>
            <person name="Golser W."/>
            <person name="Rivera L."/>
            <person name="Zhang J."/>
            <person name="Wing R."/>
        </authorList>
    </citation>
    <scope>NUCLEOTIDE SEQUENCE</scope>
</reference>
<dbReference type="Gene3D" id="3.40.50.300">
    <property type="entry name" value="P-loop containing nucleotide triphosphate hydrolases"/>
    <property type="match status" value="1"/>
</dbReference>
<name>A0A0D9WF18_9ORYZ</name>
<dbReference type="Gramene" id="LPERR05G09040.1">
    <property type="protein sequence ID" value="LPERR05G09040.1"/>
    <property type="gene ID" value="LPERR05G09040"/>
</dbReference>
<dbReference type="AlphaFoldDB" id="A0A0D9WF18"/>
<comment type="similarity">
    <text evidence="1">Belongs to the disease resistance NB-LRR family.</text>
</comment>
<dbReference type="STRING" id="77586.A0A0D9WF18"/>
<feature type="region of interest" description="Disordered" evidence="7">
    <location>
        <begin position="338"/>
        <end position="397"/>
    </location>
</feature>
<evidence type="ECO:0000259" key="9">
    <source>
        <dbReference type="Pfam" id="PF18052"/>
    </source>
</evidence>
<keyword evidence="4" id="KW-0547">Nucleotide-binding</keyword>
<evidence type="ECO:0000313" key="10">
    <source>
        <dbReference type="EnsemblPlants" id="LPERR05G09040.1"/>
    </source>
</evidence>
<sequence length="464" mass="51090">MAMILDAFMPTLGRVVAEVVKEQLDMLLGVADEMKRLERKRFADTAVEDWVRDLKDVMYDADDLLDLWRLKSSTVASTSQRPARSPRPRCCVPLLTCFRNPATAHAIAGHVKELNQRLEVVSKRSSMFHFVRAAAASSSSQRRHLRLAGATKTSPVIVHGDLLTSDDPRDNVVVLAITGAGGIGKTTLAKRVFDDQRVRDEFERRVWVCVSQDVDEADLLRSVILGTPTTATDELELDGGARDRSWLEPALQRALSGKKVLLVMDDVWSDAPWNAVLRDAFRSGAGGGSRVLVTTRNDMVAMRMKALHPHHVNKLLPEDGWRLLKNQEQHARLDSAAAIAFRPHPPSHSPRRKDSGGEAISSPRRSWEMTSMAGRGTSSFSDWRAKDSGTSVDGEQQRWGRLLRGTRGVICTAPHRRRSGGNGAVVSGGFPPDPAPCGRIWPLVGGSSRKRWGNTGGDQRLLNG</sequence>
<keyword evidence="2" id="KW-0433">Leucine-rich repeat</keyword>
<evidence type="ECO:0000256" key="7">
    <source>
        <dbReference type="SAM" id="MobiDB-lite"/>
    </source>
</evidence>
<evidence type="ECO:0000256" key="4">
    <source>
        <dbReference type="ARBA" id="ARBA00022741"/>
    </source>
</evidence>
<keyword evidence="5" id="KW-0611">Plant defense</keyword>
<evidence type="ECO:0000256" key="3">
    <source>
        <dbReference type="ARBA" id="ARBA00022737"/>
    </source>
</evidence>
<dbReference type="Pfam" id="PF00931">
    <property type="entry name" value="NB-ARC"/>
    <property type="match status" value="1"/>
</dbReference>
<dbReference type="PANTHER" id="PTHR36766:SF70">
    <property type="entry name" value="DISEASE RESISTANCE PROTEIN RGA4"/>
    <property type="match status" value="1"/>
</dbReference>
<dbReference type="PANTHER" id="PTHR36766">
    <property type="entry name" value="PLANT BROAD-SPECTRUM MILDEW RESISTANCE PROTEIN RPW8"/>
    <property type="match status" value="1"/>
</dbReference>
<evidence type="ECO:0000259" key="8">
    <source>
        <dbReference type="Pfam" id="PF00931"/>
    </source>
</evidence>
<evidence type="ECO:0000256" key="5">
    <source>
        <dbReference type="ARBA" id="ARBA00022821"/>
    </source>
</evidence>
<dbReference type="Proteomes" id="UP000032180">
    <property type="component" value="Chromosome 5"/>
</dbReference>
<accession>A0A0D9WF18</accession>
<dbReference type="InterPro" id="IPR041118">
    <property type="entry name" value="Rx_N"/>
</dbReference>
<evidence type="ECO:0000256" key="2">
    <source>
        <dbReference type="ARBA" id="ARBA00022614"/>
    </source>
</evidence>
<proteinExistence type="inferred from homology"/>
<keyword evidence="3" id="KW-0677">Repeat</keyword>
<dbReference type="InterPro" id="IPR002182">
    <property type="entry name" value="NB-ARC"/>
</dbReference>
<evidence type="ECO:0000256" key="1">
    <source>
        <dbReference type="ARBA" id="ARBA00008894"/>
    </source>
</evidence>
<dbReference type="EnsemblPlants" id="LPERR05G09040.1">
    <property type="protein sequence ID" value="LPERR05G09040.1"/>
    <property type="gene ID" value="LPERR05G09040"/>
</dbReference>
<evidence type="ECO:0008006" key="12">
    <source>
        <dbReference type="Google" id="ProtNLM"/>
    </source>
</evidence>
<keyword evidence="6" id="KW-0067">ATP-binding</keyword>
<dbReference type="PRINTS" id="PR00364">
    <property type="entry name" value="DISEASERSIST"/>
</dbReference>
<dbReference type="HOGENOM" id="CLU_000837_9_6_1"/>
<dbReference type="InterPro" id="IPR027417">
    <property type="entry name" value="P-loop_NTPase"/>
</dbReference>
<evidence type="ECO:0000313" key="11">
    <source>
        <dbReference type="Proteomes" id="UP000032180"/>
    </source>
</evidence>
<reference evidence="10" key="3">
    <citation type="submission" date="2015-04" db="UniProtKB">
        <authorList>
            <consortium name="EnsemblPlants"/>
        </authorList>
    </citation>
    <scope>IDENTIFICATION</scope>
</reference>
<keyword evidence="11" id="KW-1185">Reference proteome</keyword>
<dbReference type="GO" id="GO:0005524">
    <property type="term" value="F:ATP binding"/>
    <property type="evidence" value="ECO:0007669"/>
    <property type="project" value="UniProtKB-KW"/>
</dbReference>
<evidence type="ECO:0000256" key="6">
    <source>
        <dbReference type="ARBA" id="ARBA00022840"/>
    </source>
</evidence>
<reference evidence="10 11" key="1">
    <citation type="submission" date="2012-08" db="EMBL/GenBank/DDBJ databases">
        <title>Oryza genome evolution.</title>
        <authorList>
            <person name="Wing R.A."/>
        </authorList>
    </citation>
    <scope>NUCLEOTIDE SEQUENCE</scope>
</reference>
<dbReference type="GO" id="GO:0043531">
    <property type="term" value="F:ADP binding"/>
    <property type="evidence" value="ECO:0007669"/>
    <property type="project" value="InterPro"/>
</dbReference>
<feature type="domain" description="NB-ARC" evidence="8">
    <location>
        <begin position="161"/>
        <end position="332"/>
    </location>
</feature>
<dbReference type="Pfam" id="PF18052">
    <property type="entry name" value="Rx_N"/>
    <property type="match status" value="1"/>
</dbReference>